<dbReference type="GO" id="GO:0005886">
    <property type="term" value="C:plasma membrane"/>
    <property type="evidence" value="ECO:0007669"/>
    <property type="project" value="TreeGrafter"/>
</dbReference>
<dbReference type="SUPFAM" id="SSF52540">
    <property type="entry name" value="P-loop containing nucleoside triphosphate hydrolases"/>
    <property type="match status" value="1"/>
</dbReference>
<dbReference type="InterPro" id="IPR027417">
    <property type="entry name" value="P-loop_NTPase"/>
</dbReference>
<feature type="region of interest" description="Disordered" evidence="1">
    <location>
        <begin position="1"/>
        <end position="26"/>
    </location>
</feature>
<evidence type="ECO:0008006" key="4">
    <source>
        <dbReference type="Google" id="ProtNLM"/>
    </source>
</evidence>
<protein>
    <recommendedName>
        <fullName evidence="4">Chromosomal replication initiator protein DnaA</fullName>
    </recommendedName>
</protein>
<gene>
    <name evidence="2" type="ORF">AOE01nite_05660</name>
</gene>
<dbReference type="AlphaFoldDB" id="A0A511XHD1"/>
<dbReference type="OrthoDB" id="7390113at2"/>
<dbReference type="GO" id="GO:0006270">
    <property type="term" value="P:DNA replication initiation"/>
    <property type="evidence" value="ECO:0007669"/>
    <property type="project" value="TreeGrafter"/>
</dbReference>
<dbReference type="PANTHER" id="PTHR30050:SF5">
    <property type="entry name" value="DNAA REGULATORY INACTIVATOR HDA"/>
    <property type="match status" value="1"/>
</dbReference>
<dbReference type="Gene3D" id="1.10.8.60">
    <property type="match status" value="1"/>
</dbReference>
<comment type="caution">
    <text evidence="2">The sequence shown here is derived from an EMBL/GenBank/DDBJ whole genome shotgun (WGS) entry which is preliminary data.</text>
</comment>
<dbReference type="RefSeq" id="WP_146885829.1">
    <property type="nucleotide sequence ID" value="NZ_BJYG01000005.1"/>
</dbReference>
<accession>A0A511XHD1</accession>
<dbReference type="EMBL" id="BJYG01000005">
    <property type="protein sequence ID" value="GEN62342.1"/>
    <property type="molecule type" value="Genomic_DNA"/>
</dbReference>
<organism evidence="2 3">
    <name type="scientific">Acetobacter oeni</name>
    <dbReference type="NCBI Taxonomy" id="304077"/>
    <lineage>
        <taxon>Bacteria</taxon>
        <taxon>Pseudomonadati</taxon>
        <taxon>Pseudomonadota</taxon>
        <taxon>Alphaproteobacteria</taxon>
        <taxon>Acetobacterales</taxon>
        <taxon>Acetobacteraceae</taxon>
        <taxon>Acetobacter</taxon>
    </lineage>
</organism>
<evidence type="ECO:0000313" key="2">
    <source>
        <dbReference type="EMBL" id="GEN62342.1"/>
    </source>
</evidence>
<dbReference type="PANTHER" id="PTHR30050">
    <property type="entry name" value="CHROMOSOMAL REPLICATION INITIATOR PROTEIN DNAA"/>
    <property type="match status" value="1"/>
</dbReference>
<sequence length="259" mass="28548">MTEQVSDPEWSEAAPSRIRAGATGEIRGPEMSTQTAFLFRHQPRFDETGFVAAQSNASARAWLFSRDAMQGWSESRLILWGAPGRGKTHLLQAWAKRCGAAAMECSDGIPDAAVLMEDAPAALALDSVPTADFDELALLRIVNMAREHRVPLLMTARLPPGRWRVSLPDLCSRLRATMTVELKPAEDALLLRLMLRLLAERQLVVTRPVTEWLLHRLPREARAVHEAVARIDAMTLAAGIPLDRKGAARVLEDICGTSE</sequence>
<evidence type="ECO:0000256" key="1">
    <source>
        <dbReference type="SAM" id="MobiDB-lite"/>
    </source>
</evidence>
<dbReference type="Proteomes" id="UP000321746">
    <property type="component" value="Unassembled WGS sequence"/>
</dbReference>
<reference evidence="2 3" key="1">
    <citation type="submission" date="2019-07" db="EMBL/GenBank/DDBJ databases">
        <title>Whole genome shotgun sequence of Acetobacter oeni NBRC 105207.</title>
        <authorList>
            <person name="Hosoyama A."/>
            <person name="Uohara A."/>
            <person name="Ohji S."/>
            <person name="Ichikawa N."/>
        </authorList>
    </citation>
    <scope>NUCLEOTIDE SEQUENCE [LARGE SCALE GENOMIC DNA]</scope>
    <source>
        <strain evidence="2 3">NBRC 105207</strain>
    </source>
</reference>
<dbReference type="Gene3D" id="3.40.50.300">
    <property type="entry name" value="P-loop containing nucleotide triphosphate hydrolases"/>
    <property type="match status" value="1"/>
</dbReference>
<keyword evidence="3" id="KW-1185">Reference proteome</keyword>
<name>A0A511XHD1_9PROT</name>
<dbReference type="GO" id="GO:0003688">
    <property type="term" value="F:DNA replication origin binding"/>
    <property type="evidence" value="ECO:0007669"/>
    <property type="project" value="TreeGrafter"/>
</dbReference>
<proteinExistence type="predicted"/>
<evidence type="ECO:0000313" key="3">
    <source>
        <dbReference type="Proteomes" id="UP000321746"/>
    </source>
</evidence>